<evidence type="ECO:0000313" key="1">
    <source>
        <dbReference type="EMBL" id="EJP63522.1"/>
    </source>
</evidence>
<dbReference type="AlphaFoldDB" id="J4UIR1"/>
<evidence type="ECO:0000313" key="2">
    <source>
        <dbReference type="Proteomes" id="UP000002762"/>
    </source>
</evidence>
<keyword evidence="2" id="KW-1185">Reference proteome</keyword>
<dbReference type="GeneID" id="19890460"/>
<protein>
    <submittedName>
        <fullName evidence="1">Uncharacterized protein</fullName>
    </submittedName>
</protein>
<sequence length="157" mass="17532">MESLHTSQSFRFGVPAVTLRCGLAGEMWRCPPWPSVSFFFLVPGNGRHTGNGETAQVQGKVARYRAVHFRLFLFPPPPHFLAPHRDVPPIVGSEEKKQEEAPGLSALPRSRISSMLLYFPPPLAACNFKEERDNVVAALRCANDQTSVARRFLCLSR</sequence>
<organism evidence="1 2">
    <name type="scientific">Beauveria bassiana (strain ARSEF 2860)</name>
    <name type="common">White muscardine disease fungus</name>
    <name type="synonym">Tritirachium shiotae</name>
    <dbReference type="NCBI Taxonomy" id="655819"/>
    <lineage>
        <taxon>Eukaryota</taxon>
        <taxon>Fungi</taxon>
        <taxon>Dikarya</taxon>
        <taxon>Ascomycota</taxon>
        <taxon>Pezizomycotina</taxon>
        <taxon>Sordariomycetes</taxon>
        <taxon>Hypocreomycetidae</taxon>
        <taxon>Hypocreales</taxon>
        <taxon>Cordycipitaceae</taxon>
        <taxon>Beauveria</taxon>
    </lineage>
</organism>
<dbReference type="InParanoid" id="J4UIR1"/>
<dbReference type="RefSeq" id="XP_008600767.1">
    <property type="nucleotide sequence ID" value="XM_008602545.1"/>
</dbReference>
<name>J4UIR1_BEAB2</name>
<dbReference type="HOGENOM" id="CLU_1677533_0_0_1"/>
<reference evidence="1 2" key="1">
    <citation type="journal article" date="2012" name="Sci. Rep.">
        <title>Genomic perspectives on the evolution of fungal entomopathogenicity in Beauveria bassiana.</title>
        <authorList>
            <person name="Xiao G."/>
            <person name="Ying S.H."/>
            <person name="Zheng P."/>
            <person name="Wang Z.L."/>
            <person name="Zhang S."/>
            <person name="Xie X.Q."/>
            <person name="Shang Y."/>
            <person name="St Leger R.J."/>
            <person name="Zhao G.P."/>
            <person name="Wang C."/>
            <person name="Feng M.G."/>
        </authorList>
    </citation>
    <scope>NUCLEOTIDE SEQUENCE [LARGE SCALE GENOMIC DNA]</scope>
    <source>
        <strain evidence="1 2">ARSEF 2860</strain>
    </source>
</reference>
<accession>J4UIR1</accession>
<gene>
    <name evidence="1" type="ORF">BBA_07448</name>
</gene>
<dbReference type="EMBL" id="JH725174">
    <property type="protein sequence ID" value="EJP63522.1"/>
    <property type="molecule type" value="Genomic_DNA"/>
</dbReference>
<proteinExistence type="predicted"/>
<dbReference type="Proteomes" id="UP000002762">
    <property type="component" value="Unassembled WGS sequence"/>
</dbReference>